<dbReference type="RefSeq" id="WP_264981132.1">
    <property type="nucleotide sequence ID" value="NZ_AP026708.1"/>
</dbReference>
<dbReference type="InterPro" id="IPR007325">
    <property type="entry name" value="KFase/CYL"/>
</dbReference>
<accession>A0ABN6RX72</accession>
<sequence length="212" mass="23197">MQTIDLTHTIHTGMPVFPGDQSPNLRRTHFVNRDGFAQTAVAMSSHTGTHVDCAAHLFADAPGLDWLGPDNFTGWAAVVDLTSLPAPRIDQPDLARLADIDGLDFVLLRTGWDRHWKTDLYYQGEFPVLTETGARFLGGLGLKGIGLDTPSPDPVRSHELPAHHILFDHGLVIVENLTNLGELPLQDFVFSCLPLRLKDGDGCPVRAVGMTF</sequence>
<dbReference type="SUPFAM" id="SSF102198">
    <property type="entry name" value="Putative cyclase"/>
    <property type="match status" value="1"/>
</dbReference>
<dbReference type="InterPro" id="IPR037175">
    <property type="entry name" value="KFase_sf"/>
</dbReference>
<keyword evidence="2" id="KW-1185">Reference proteome</keyword>
<proteinExistence type="predicted"/>
<dbReference type="EMBL" id="AP026708">
    <property type="protein sequence ID" value="BDQ34233.1"/>
    <property type="molecule type" value="Genomic_DNA"/>
</dbReference>
<name>A0ABN6RX72_9BACT</name>
<protein>
    <submittedName>
        <fullName evidence="1">Cyclase</fullName>
    </submittedName>
</protein>
<organism evidence="1 2">
    <name type="scientific">Pseudodesulfovibrio portus</name>
    <dbReference type="NCBI Taxonomy" id="231439"/>
    <lineage>
        <taxon>Bacteria</taxon>
        <taxon>Pseudomonadati</taxon>
        <taxon>Thermodesulfobacteriota</taxon>
        <taxon>Desulfovibrionia</taxon>
        <taxon>Desulfovibrionales</taxon>
        <taxon>Desulfovibrionaceae</taxon>
    </lineage>
</organism>
<gene>
    <name evidence="1" type="ORF">JCM14722_17750</name>
</gene>
<evidence type="ECO:0000313" key="2">
    <source>
        <dbReference type="Proteomes" id="UP001061361"/>
    </source>
</evidence>
<dbReference type="Proteomes" id="UP001061361">
    <property type="component" value="Chromosome"/>
</dbReference>
<reference evidence="1" key="1">
    <citation type="submission" date="2022-08" db="EMBL/GenBank/DDBJ databases">
        <title>Genome Sequence of the sulphate-reducing bacterium, Pseudodesulfovibrio portus JCM14722.</title>
        <authorList>
            <person name="Kondo R."/>
            <person name="Kataoka T."/>
        </authorList>
    </citation>
    <scope>NUCLEOTIDE SEQUENCE</scope>
    <source>
        <strain evidence="1">JCM 14722</strain>
    </source>
</reference>
<dbReference type="PANTHER" id="PTHR31118:SF12">
    <property type="entry name" value="CYCLASE-LIKE PROTEIN 2"/>
    <property type="match status" value="1"/>
</dbReference>
<evidence type="ECO:0000313" key="1">
    <source>
        <dbReference type="EMBL" id="BDQ34233.1"/>
    </source>
</evidence>
<dbReference type="Gene3D" id="3.50.30.50">
    <property type="entry name" value="Putative cyclase"/>
    <property type="match status" value="1"/>
</dbReference>
<dbReference type="PANTHER" id="PTHR31118">
    <property type="entry name" value="CYCLASE-LIKE PROTEIN 2"/>
    <property type="match status" value="1"/>
</dbReference>
<dbReference type="Pfam" id="PF04199">
    <property type="entry name" value="Cyclase"/>
    <property type="match status" value="1"/>
</dbReference>